<organism evidence="2 3">
    <name type="scientific">Linnemannia gamsii</name>
    <dbReference type="NCBI Taxonomy" id="64522"/>
    <lineage>
        <taxon>Eukaryota</taxon>
        <taxon>Fungi</taxon>
        <taxon>Fungi incertae sedis</taxon>
        <taxon>Mucoromycota</taxon>
        <taxon>Mortierellomycotina</taxon>
        <taxon>Mortierellomycetes</taxon>
        <taxon>Mortierellales</taxon>
        <taxon>Mortierellaceae</taxon>
        <taxon>Linnemannia</taxon>
    </lineage>
</organism>
<sequence>MSLFPLPTSPPLTVPARTDSKPKQSVTVQQQQESLQKKTDEDMTPVLITPRIGPKAVTVSTAPLNPKPARTSTAPLSPKVHDRNKRTLVGHKTPSYVTDSMSGISNFTINLQTGSLVSPPSRHPLSPTESFTDSRKQMHPQSIISLLNQTQALPQQKYQPSNILMNSSGVVAQQQQQHLDMFVVTIKVVVNAHMIIALKIQEEEADFTLSVPDLRLRVLNKFRRMSMAIPDEFDLVWVGGDGAQVVLKNDEEIQKALKASANNKLTLRCIF</sequence>
<comment type="caution">
    <text evidence="2">The sequence shown here is derived from an EMBL/GenBank/DDBJ whole genome shotgun (WGS) entry which is preliminary data.</text>
</comment>
<dbReference type="SUPFAM" id="SSF54277">
    <property type="entry name" value="CAD &amp; PB1 domains"/>
    <property type="match status" value="1"/>
</dbReference>
<keyword evidence="3" id="KW-1185">Reference proteome</keyword>
<dbReference type="EMBL" id="JAAAIN010000527">
    <property type="protein sequence ID" value="KAG0313295.1"/>
    <property type="molecule type" value="Genomic_DNA"/>
</dbReference>
<proteinExistence type="predicted"/>
<evidence type="ECO:0000256" key="1">
    <source>
        <dbReference type="SAM" id="MobiDB-lite"/>
    </source>
</evidence>
<evidence type="ECO:0000313" key="2">
    <source>
        <dbReference type="EMBL" id="KAG0313295.1"/>
    </source>
</evidence>
<dbReference type="OrthoDB" id="5593994at2759"/>
<protein>
    <recommendedName>
        <fullName evidence="4">PB1 domain-containing protein</fullName>
    </recommendedName>
</protein>
<evidence type="ECO:0000313" key="3">
    <source>
        <dbReference type="Proteomes" id="UP000823405"/>
    </source>
</evidence>
<name>A0A9P6R9T1_9FUNG</name>
<reference evidence="2" key="1">
    <citation type="journal article" date="2020" name="Fungal Divers.">
        <title>Resolving the Mortierellaceae phylogeny through synthesis of multi-gene phylogenetics and phylogenomics.</title>
        <authorList>
            <person name="Vandepol N."/>
            <person name="Liber J."/>
            <person name="Desiro A."/>
            <person name="Na H."/>
            <person name="Kennedy M."/>
            <person name="Barry K."/>
            <person name="Grigoriev I.V."/>
            <person name="Miller A.N."/>
            <person name="O'Donnell K."/>
            <person name="Stajich J.E."/>
            <person name="Bonito G."/>
        </authorList>
    </citation>
    <scope>NUCLEOTIDE SEQUENCE</scope>
    <source>
        <strain evidence="2">NVP60</strain>
    </source>
</reference>
<dbReference type="Proteomes" id="UP000823405">
    <property type="component" value="Unassembled WGS sequence"/>
</dbReference>
<dbReference type="AlphaFoldDB" id="A0A9P6R9T1"/>
<feature type="region of interest" description="Disordered" evidence="1">
    <location>
        <begin position="58"/>
        <end position="80"/>
    </location>
</feature>
<gene>
    <name evidence="2" type="ORF">BGZ97_010320</name>
</gene>
<accession>A0A9P6R9T1</accession>
<feature type="region of interest" description="Disordered" evidence="1">
    <location>
        <begin position="1"/>
        <end position="41"/>
    </location>
</feature>
<feature type="compositionally biased region" description="Polar residues" evidence="1">
    <location>
        <begin position="23"/>
        <end position="34"/>
    </location>
</feature>
<evidence type="ECO:0008006" key="4">
    <source>
        <dbReference type="Google" id="ProtNLM"/>
    </source>
</evidence>